<dbReference type="PANTHER" id="PTHR44688:SF16">
    <property type="entry name" value="DNA-BINDING TRANSCRIPTIONAL ACTIVATOR DEVR_DOSR"/>
    <property type="match status" value="1"/>
</dbReference>
<dbReference type="STRING" id="394193.SAMN04489732_1418"/>
<dbReference type="EMBL" id="FOEF01000041">
    <property type="protein sequence ID" value="SEP54251.1"/>
    <property type="molecule type" value="Genomic_DNA"/>
</dbReference>
<sequence>MKELLPAQLRDLLTAISDHPDDPVRVILSGPPGHGKSTVLGAIGRHYRDAGVRVIGRDSLTGTTSTTGAAVLLDDADLLTGRAREAITRLAGETTRLVLTHTPGTAGTVAAELVRPETRHIRLTAWTAADITRFAQGVLGRALTPEQAATAQRVTSGVPRLVAHGLRASGTGELIDELRAELDLLGEPGQTYLVVAGAGSSRDLELLAVALGQERDDVPAVVARVRAAGLLAADDSVPPVVVRAVRDHVGVNRLLTVLVRMLDVLLAAGQPVLPVARELLRLGATGVVVRTGLEAAAAEVLEDEPALAADLYAAAARGGSSRTRLAPGWAGAAFRSGRLDTALALGDELLNSPAPDDRTRGAVVVGTVVARRGDLAWGAELLRWSGEPAARRLADLAGIALGEAGPGEPDTAVLLPAYGHIAGQLLDGIRESVGGHSETALATLVAAADAAAATGTGHLLPDSPAELAALVALHAAEFDLAHGVLTRAAHGERRTLLLGWTAMLRGDLATATAHRAAVRAQDVRLGPRDELFLRTLELGLARRGDTPNAVHAHWAAAYEATMRQPVDLFTVLPLGELLVAAARMGEDFRVASHRERAVALLERLGSPPLWSTWLHWSTFHAAVLTGDHESARQALHALDGVTGRLAPALSAAGDAWLAVLSGTVDLDAVLAGAEQLHHAGLRWDAARLAGQAAIRATDRTVMVTLLRAAKRFSSGVKGEPAAEGRPDAPALTARERDIGRLVVEGHTYREVGELLHISGKTVEHHMARIRGKLGATDRRTIATLLRAMLGDED</sequence>
<dbReference type="OrthoDB" id="4811808at2"/>
<dbReference type="Gene3D" id="1.10.10.10">
    <property type="entry name" value="Winged helix-like DNA-binding domain superfamily/Winged helix DNA-binding domain"/>
    <property type="match status" value="1"/>
</dbReference>
<dbReference type="SUPFAM" id="SSF46894">
    <property type="entry name" value="C-terminal effector domain of the bipartite response regulators"/>
    <property type="match status" value="1"/>
</dbReference>
<dbReference type="InterPro" id="IPR036388">
    <property type="entry name" value="WH-like_DNA-bd_sf"/>
</dbReference>
<dbReference type="InterPro" id="IPR000792">
    <property type="entry name" value="Tscrpt_reg_LuxR_C"/>
</dbReference>
<dbReference type="Pfam" id="PF00196">
    <property type="entry name" value="GerE"/>
    <property type="match status" value="1"/>
</dbReference>
<dbReference type="InterPro" id="IPR016032">
    <property type="entry name" value="Sig_transdc_resp-reg_C-effctor"/>
</dbReference>
<accession>A0A1H8YQH5</accession>
<keyword evidence="3" id="KW-0804">Transcription</keyword>
<dbReference type="CDD" id="cd06170">
    <property type="entry name" value="LuxR_C_like"/>
    <property type="match status" value="1"/>
</dbReference>
<evidence type="ECO:0000256" key="3">
    <source>
        <dbReference type="ARBA" id="ARBA00023163"/>
    </source>
</evidence>
<dbReference type="SUPFAM" id="SSF52540">
    <property type="entry name" value="P-loop containing nucleoside triphosphate hydrolases"/>
    <property type="match status" value="1"/>
</dbReference>
<evidence type="ECO:0000313" key="5">
    <source>
        <dbReference type="EMBL" id="SEP54251.1"/>
    </source>
</evidence>
<dbReference type="Proteomes" id="UP000198582">
    <property type="component" value="Unassembled WGS sequence"/>
</dbReference>
<dbReference type="GO" id="GO:0003677">
    <property type="term" value="F:DNA binding"/>
    <property type="evidence" value="ECO:0007669"/>
    <property type="project" value="UniProtKB-KW"/>
</dbReference>
<keyword evidence="1" id="KW-0805">Transcription regulation</keyword>
<dbReference type="GO" id="GO:0006355">
    <property type="term" value="P:regulation of DNA-templated transcription"/>
    <property type="evidence" value="ECO:0007669"/>
    <property type="project" value="InterPro"/>
</dbReference>
<protein>
    <submittedName>
        <fullName evidence="5">Regulatory protein, luxR family</fullName>
    </submittedName>
</protein>
<proteinExistence type="predicted"/>
<evidence type="ECO:0000256" key="1">
    <source>
        <dbReference type="ARBA" id="ARBA00023015"/>
    </source>
</evidence>
<dbReference type="RefSeq" id="WP_091629422.1">
    <property type="nucleotide sequence ID" value="NZ_FOEF01000041.1"/>
</dbReference>
<organism evidence="5 6">
    <name type="scientific">Amycolatopsis saalfeldensis</name>
    <dbReference type="NCBI Taxonomy" id="394193"/>
    <lineage>
        <taxon>Bacteria</taxon>
        <taxon>Bacillati</taxon>
        <taxon>Actinomycetota</taxon>
        <taxon>Actinomycetes</taxon>
        <taxon>Pseudonocardiales</taxon>
        <taxon>Pseudonocardiaceae</taxon>
        <taxon>Amycolatopsis</taxon>
    </lineage>
</organism>
<dbReference type="InterPro" id="IPR027417">
    <property type="entry name" value="P-loop_NTPase"/>
</dbReference>
<dbReference type="PANTHER" id="PTHR44688">
    <property type="entry name" value="DNA-BINDING TRANSCRIPTIONAL ACTIVATOR DEVR_DOSR"/>
    <property type="match status" value="1"/>
</dbReference>
<keyword evidence="2" id="KW-0238">DNA-binding</keyword>
<name>A0A1H8YQH5_9PSEU</name>
<reference evidence="5 6" key="1">
    <citation type="submission" date="2016-10" db="EMBL/GenBank/DDBJ databases">
        <authorList>
            <person name="de Groot N.N."/>
        </authorList>
    </citation>
    <scope>NUCLEOTIDE SEQUENCE [LARGE SCALE GENOMIC DNA]</scope>
    <source>
        <strain evidence="5 6">DSM 44993</strain>
    </source>
</reference>
<dbReference type="PROSITE" id="PS50043">
    <property type="entry name" value="HTH_LUXR_2"/>
    <property type="match status" value="1"/>
</dbReference>
<evidence type="ECO:0000313" key="6">
    <source>
        <dbReference type="Proteomes" id="UP000198582"/>
    </source>
</evidence>
<dbReference type="PRINTS" id="PR00038">
    <property type="entry name" value="HTHLUXR"/>
</dbReference>
<evidence type="ECO:0000259" key="4">
    <source>
        <dbReference type="PROSITE" id="PS50043"/>
    </source>
</evidence>
<feature type="domain" description="HTH luxR-type" evidence="4">
    <location>
        <begin position="724"/>
        <end position="789"/>
    </location>
</feature>
<dbReference type="SMART" id="SM00421">
    <property type="entry name" value="HTH_LUXR"/>
    <property type="match status" value="1"/>
</dbReference>
<dbReference type="AlphaFoldDB" id="A0A1H8YQH5"/>
<keyword evidence="6" id="KW-1185">Reference proteome</keyword>
<dbReference type="PROSITE" id="PS00622">
    <property type="entry name" value="HTH_LUXR_1"/>
    <property type="match status" value="1"/>
</dbReference>
<evidence type="ECO:0000256" key="2">
    <source>
        <dbReference type="ARBA" id="ARBA00023125"/>
    </source>
</evidence>
<gene>
    <name evidence="5" type="ORF">SAMN04489732_1418</name>
</gene>